<dbReference type="InterPro" id="IPR007492">
    <property type="entry name" value="LytTR_DNA-bd_dom"/>
</dbReference>
<evidence type="ECO:0000313" key="5">
    <source>
        <dbReference type="Proteomes" id="UP000618952"/>
    </source>
</evidence>
<evidence type="ECO:0000256" key="1">
    <source>
        <dbReference type="PROSITE-ProRule" id="PRU00169"/>
    </source>
</evidence>
<proteinExistence type="predicted"/>
<dbReference type="Pfam" id="PF04397">
    <property type="entry name" value="LytTR"/>
    <property type="match status" value="1"/>
</dbReference>
<dbReference type="Pfam" id="PF00072">
    <property type="entry name" value="Response_reg"/>
    <property type="match status" value="1"/>
</dbReference>
<feature type="domain" description="HTH LytTR-type" evidence="3">
    <location>
        <begin position="129"/>
        <end position="226"/>
    </location>
</feature>
<dbReference type="PANTHER" id="PTHR37299:SF1">
    <property type="entry name" value="STAGE 0 SPORULATION PROTEIN A HOMOLOG"/>
    <property type="match status" value="1"/>
</dbReference>
<evidence type="ECO:0000259" key="3">
    <source>
        <dbReference type="PROSITE" id="PS50930"/>
    </source>
</evidence>
<dbReference type="SMART" id="SM00850">
    <property type="entry name" value="LytTR"/>
    <property type="match status" value="1"/>
</dbReference>
<feature type="modified residue" description="4-aspartylphosphate" evidence="1">
    <location>
        <position position="53"/>
    </location>
</feature>
<evidence type="ECO:0000259" key="2">
    <source>
        <dbReference type="PROSITE" id="PS50110"/>
    </source>
</evidence>
<evidence type="ECO:0000313" key="4">
    <source>
        <dbReference type="EMBL" id="MBC8769192.1"/>
    </source>
</evidence>
<reference evidence="4 5" key="1">
    <citation type="submission" date="2020-08" db="EMBL/GenBank/DDBJ databases">
        <title>Arenibacter gaetbuli sp. nov., isolated from a sand dune.</title>
        <authorList>
            <person name="Park S."/>
            <person name="Yoon J.-H."/>
        </authorList>
    </citation>
    <scope>NUCLEOTIDE SEQUENCE [LARGE SCALE GENOMIC DNA]</scope>
    <source>
        <strain evidence="4 5">BSSL-BM3</strain>
    </source>
</reference>
<keyword evidence="5" id="KW-1185">Reference proteome</keyword>
<dbReference type="InterPro" id="IPR046947">
    <property type="entry name" value="LytR-like"/>
</dbReference>
<dbReference type="PANTHER" id="PTHR37299">
    <property type="entry name" value="TRANSCRIPTIONAL REGULATOR-RELATED"/>
    <property type="match status" value="1"/>
</dbReference>
<dbReference type="PROSITE" id="PS50930">
    <property type="entry name" value="HTH_LYTTR"/>
    <property type="match status" value="1"/>
</dbReference>
<dbReference type="Proteomes" id="UP000618952">
    <property type="component" value="Unassembled WGS sequence"/>
</dbReference>
<comment type="caution">
    <text evidence="4">The sequence shown here is derived from an EMBL/GenBank/DDBJ whole genome shotgun (WGS) entry which is preliminary data.</text>
</comment>
<accession>A0ABR7QPR0</accession>
<dbReference type="Gene3D" id="3.40.50.2300">
    <property type="match status" value="1"/>
</dbReference>
<keyword evidence="1" id="KW-0597">Phosphoprotein</keyword>
<protein>
    <submittedName>
        <fullName evidence="4">Response regulator transcription factor</fullName>
    </submittedName>
</protein>
<dbReference type="RefSeq" id="WP_187585781.1">
    <property type="nucleotide sequence ID" value="NZ_JACLHY010000015.1"/>
</dbReference>
<dbReference type="InterPro" id="IPR001789">
    <property type="entry name" value="Sig_transdc_resp-reg_receiver"/>
</dbReference>
<dbReference type="Gene3D" id="2.40.50.1020">
    <property type="entry name" value="LytTr DNA-binding domain"/>
    <property type="match status" value="1"/>
</dbReference>
<dbReference type="EMBL" id="JACLHY010000015">
    <property type="protein sequence ID" value="MBC8769192.1"/>
    <property type="molecule type" value="Genomic_DNA"/>
</dbReference>
<feature type="domain" description="Response regulatory" evidence="2">
    <location>
        <begin position="2"/>
        <end position="113"/>
    </location>
</feature>
<gene>
    <name evidence="4" type="ORF">H4O18_14445</name>
</gene>
<dbReference type="PROSITE" id="PS50110">
    <property type="entry name" value="RESPONSE_REGULATORY"/>
    <property type="match status" value="1"/>
</dbReference>
<dbReference type="InterPro" id="IPR011006">
    <property type="entry name" value="CheY-like_superfamily"/>
</dbReference>
<dbReference type="SMART" id="SM00448">
    <property type="entry name" value="REC"/>
    <property type="match status" value="1"/>
</dbReference>
<sequence>MKCLIVDDDPLICDLLEHFCGKIDEIKSVTTTVSGFESINLINSSSFDLIFLDFNLPDITGKDILDLNPNSAVIMVTSNKEFALDSYNYPKIVDYLVKPIDFPRFYKGFLRAKDYISVNRKLPEKDARLFIREGGKLVKIKLKEVLYFKSEANYISIVFKNKKILTLMAMKDLESKLPDFFQRAHRSYILNLNMIDVIHTGAVEINNDHIPVSQRYAPELLRKIDLLN</sequence>
<dbReference type="SUPFAM" id="SSF52172">
    <property type="entry name" value="CheY-like"/>
    <property type="match status" value="1"/>
</dbReference>
<name>A0ABR7QPR0_9FLAO</name>
<organism evidence="4 5">
    <name type="scientific">Arenibacter arenosicollis</name>
    <dbReference type="NCBI Taxonomy" id="2762274"/>
    <lineage>
        <taxon>Bacteria</taxon>
        <taxon>Pseudomonadati</taxon>
        <taxon>Bacteroidota</taxon>
        <taxon>Flavobacteriia</taxon>
        <taxon>Flavobacteriales</taxon>
        <taxon>Flavobacteriaceae</taxon>
        <taxon>Arenibacter</taxon>
    </lineage>
</organism>